<feature type="chain" id="PRO_5017018824" evidence="3">
    <location>
        <begin position="29"/>
        <end position="431"/>
    </location>
</feature>
<evidence type="ECO:0000256" key="3">
    <source>
        <dbReference type="SAM" id="SignalP"/>
    </source>
</evidence>
<dbReference type="Proteomes" id="UP000264002">
    <property type="component" value="Unassembled WGS sequence"/>
</dbReference>
<evidence type="ECO:0000313" key="5">
    <source>
        <dbReference type="Proteomes" id="UP000264002"/>
    </source>
</evidence>
<name>A0A372MFW8_9SPIR</name>
<dbReference type="PANTHER" id="PTHR43649:SF12">
    <property type="entry name" value="DIACETYLCHITOBIOSE BINDING PROTEIN DASA"/>
    <property type="match status" value="1"/>
</dbReference>
<dbReference type="RefSeq" id="WP_117331188.1">
    <property type="nucleotide sequence ID" value="NZ_QUWK01000013.1"/>
</dbReference>
<gene>
    <name evidence="4" type="ORF">DYP60_11675</name>
</gene>
<dbReference type="Gene3D" id="3.40.190.10">
    <property type="entry name" value="Periplasmic binding protein-like II"/>
    <property type="match status" value="1"/>
</dbReference>
<comment type="caution">
    <text evidence="4">The sequence shown here is derived from an EMBL/GenBank/DDBJ whole genome shotgun (WGS) entry which is preliminary data.</text>
</comment>
<dbReference type="Pfam" id="PF13416">
    <property type="entry name" value="SBP_bac_8"/>
    <property type="match status" value="1"/>
</dbReference>
<dbReference type="SUPFAM" id="SSF53850">
    <property type="entry name" value="Periplasmic binding protein-like II"/>
    <property type="match status" value="1"/>
</dbReference>
<keyword evidence="5" id="KW-1185">Reference proteome</keyword>
<proteinExistence type="inferred from homology"/>
<evidence type="ECO:0000313" key="4">
    <source>
        <dbReference type="EMBL" id="RFU94080.1"/>
    </source>
</evidence>
<dbReference type="GO" id="GO:0042597">
    <property type="term" value="C:periplasmic space"/>
    <property type="evidence" value="ECO:0007669"/>
    <property type="project" value="UniProtKB-SubCell"/>
</dbReference>
<keyword evidence="3" id="KW-0732">Signal</keyword>
<dbReference type="AlphaFoldDB" id="A0A372MFW8"/>
<dbReference type="EMBL" id="QUWK01000013">
    <property type="protein sequence ID" value="RFU94080.1"/>
    <property type="molecule type" value="Genomic_DNA"/>
</dbReference>
<evidence type="ECO:0000256" key="1">
    <source>
        <dbReference type="ARBA" id="ARBA00004418"/>
    </source>
</evidence>
<comment type="subcellular location">
    <subcellularLocation>
        <location evidence="1">Periplasm</location>
    </subcellularLocation>
</comment>
<organism evidence="4 5">
    <name type="scientific">Sphaerochaeta halotolerans</name>
    <dbReference type="NCBI Taxonomy" id="2293840"/>
    <lineage>
        <taxon>Bacteria</taxon>
        <taxon>Pseudomonadati</taxon>
        <taxon>Spirochaetota</taxon>
        <taxon>Spirochaetia</taxon>
        <taxon>Spirochaetales</taxon>
        <taxon>Sphaerochaetaceae</taxon>
        <taxon>Sphaerochaeta</taxon>
    </lineage>
</organism>
<accession>A0A372MFW8</accession>
<dbReference type="InterPro" id="IPR006059">
    <property type="entry name" value="SBP"/>
</dbReference>
<dbReference type="PANTHER" id="PTHR43649">
    <property type="entry name" value="ARABINOSE-BINDING PROTEIN-RELATED"/>
    <property type="match status" value="1"/>
</dbReference>
<sequence length="431" mass="46614">MKTNQTKGVVRLLTLLLVLLLTTSMAFATGAKEEAAPSGSVSMTIATWTSNPDQIALLDSFVQGFAAQKGIEIDVTFESIPFAEYNTKLSLELQGQNGPDLFWVLETAAPAFIESGLLANLNDAMQAYDPEDISSDALELWSKDGNVYAIPFSTSPFFILYNKDLFTKAGLKTPEQYASEGAWNWDTFKMASKTIKEKTGVWGFQTVDGQGYDARILHNLAPIVRSYGGDFWTNDGQVLINSDASVAAVQLFHDMVYQDVSVVPPGNQSDFFAGNAAMTVGQISRVSKLNEASFAWGIAPMPSGPEGKSPVIGQAAIGAHSKGKQAALASELVAYMTNKDSVAAMSGIWPPARKSVLESEAFLTSNKSVSKEQMQNAVAASIKTGRVLPSHVKYPQIEVESKMVFDKLWQKNADVGAILDEVATVYAKYIK</sequence>
<feature type="signal peptide" evidence="3">
    <location>
        <begin position="1"/>
        <end position="28"/>
    </location>
</feature>
<dbReference type="CDD" id="cd13585">
    <property type="entry name" value="PBP2_TMBP_like"/>
    <property type="match status" value="1"/>
</dbReference>
<reference evidence="5" key="1">
    <citation type="submission" date="2018-08" db="EMBL/GenBank/DDBJ databases">
        <authorList>
            <person name="Grouzdev D.S."/>
            <person name="Krutkina M.S."/>
        </authorList>
    </citation>
    <scope>NUCLEOTIDE SEQUENCE [LARGE SCALE GENOMIC DNA]</scope>
    <source>
        <strain evidence="5">4-11</strain>
    </source>
</reference>
<dbReference type="InterPro" id="IPR050490">
    <property type="entry name" value="Bact_solute-bd_prot1"/>
</dbReference>
<protein>
    <submittedName>
        <fullName evidence="4">Sugar ABC transporter substrate-binding protein</fullName>
    </submittedName>
</protein>
<comment type="similarity">
    <text evidence="2">Belongs to the bacterial solute-binding protein 1 family.</text>
</comment>
<reference evidence="4 5" key="2">
    <citation type="submission" date="2018-09" db="EMBL/GenBank/DDBJ databases">
        <title>Genome of Sphaerochaeta halotolerans strain 4-11.</title>
        <authorList>
            <person name="Nazina T.N."/>
            <person name="Sokolova D.S."/>
        </authorList>
    </citation>
    <scope>NUCLEOTIDE SEQUENCE [LARGE SCALE GENOMIC DNA]</scope>
    <source>
        <strain evidence="4 5">4-11</strain>
    </source>
</reference>
<evidence type="ECO:0000256" key="2">
    <source>
        <dbReference type="ARBA" id="ARBA00008520"/>
    </source>
</evidence>